<protein>
    <submittedName>
        <fullName evidence="2">Phosphotransferase</fullName>
    </submittedName>
</protein>
<dbReference type="GO" id="GO:0016740">
    <property type="term" value="F:transferase activity"/>
    <property type="evidence" value="ECO:0007669"/>
    <property type="project" value="UniProtKB-KW"/>
</dbReference>
<name>A0A845LVR6_9RHOB</name>
<evidence type="ECO:0000313" key="3">
    <source>
        <dbReference type="Proteomes" id="UP000467322"/>
    </source>
</evidence>
<accession>A0A845LVR6</accession>
<proteinExistence type="predicted"/>
<evidence type="ECO:0000313" key="2">
    <source>
        <dbReference type="EMBL" id="MZR12010.1"/>
    </source>
</evidence>
<keyword evidence="2" id="KW-0808">Transferase</keyword>
<organism evidence="2 3">
    <name type="scientific">Maritimibacter harenae</name>
    <dbReference type="NCBI Taxonomy" id="2606218"/>
    <lineage>
        <taxon>Bacteria</taxon>
        <taxon>Pseudomonadati</taxon>
        <taxon>Pseudomonadota</taxon>
        <taxon>Alphaproteobacteria</taxon>
        <taxon>Rhodobacterales</taxon>
        <taxon>Roseobacteraceae</taxon>
        <taxon>Maritimibacter</taxon>
    </lineage>
</organism>
<dbReference type="SUPFAM" id="SSF56112">
    <property type="entry name" value="Protein kinase-like (PK-like)"/>
    <property type="match status" value="1"/>
</dbReference>
<keyword evidence="3" id="KW-1185">Reference proteome</keyword>
<comment type="caution">
    <text evidence="2">The sequence shown here is derived from an EMBL/GenBank/DDBJ whole genome shotgun (WGS) entry which is preliminary data.</text>
</comment>
<dbReference type="Pfam" id="PF01636">
    <property type="entry name" value="APH"/>
    <property type="match status" value="1"/>
</dbReference>
<feature type="domain" description="Aminoglycoside phosphotransferase" evidence="1">
    <location>
        <begin position="25"/>
        <end position="231"/>
    </location>
</feature>
<dbReference type="InterPro" id="IPR002575">
    <property type="entry name" value="Aminoglycoside_PTrfase"/>
</dbReference>
<gene>
    <name evidence="2" type="ORF">GQE99_03130</name>
</gene>
<dbReference type="InterPro" id="IPR011009">
    <property type="entry name" value="Kinase-like_dom_sf"/>
</dbReference>
<dbReference type="RefSeq" id="WP_161350126.1">
    <property type="nucleotide sequence ID" value="NZ_WTUX01000006.1"/>
</dbReference>
<dbReference type="Proteomes" id="UP000467322">
    <property type="component" value="Unassembled WGS sequence"/>
</dbReference>
<reference evidence="2 3" key="1">
    <citation type="submission" date="2019-12" db="EMBL/GenBank/DDBJ databases">
        <title>Maritimibacter sp. nov. sp. isolated from sea sand.</title>
        <authorList>
            <person name="Kim J."/>
            <person name="Jeong S.E."/>
            <person name="Jung H.S."/>
            <person name="Jeon C.O."/>
        </authorList>
    </citation>
    <scope>NUCLEOTIDE SEQUENCE [LARGE SCALE GENOMIC DNA]</scope>
    <source>
        <strain evidence="2 3">DP07</strain>
    </source>
</reference>
<evidence type="ECO:0000259" key="1">
    <source>
        <dbReference type="Pfam" id="PF01636"/>
    </source>
</evidence>
<dbReference type="AlphaFoldDB" id="A0A845LVR6"/>
<dbReference type="Gene3D" id="3.90.1200.10">
    <property type="match status" value="1"/>
</dbReference>
<dbReference type="EMBL" id="WTUX01000006">
    <property type="protein sequence ID" value="MZR12010.1"/>
    <property type="molecule type" value="Genomic_DNA"/>
</dbReference>
<sequence>MSSPDAELIRFWEKRGAVDPLVRWVPLTGGNTNLLWQVGERVVKLYRPGGDTPLFRNDPAAERIALRALEGTGLAPAFVAAGSESLVYRLADGRGWVPEDGVARVAETLVRLHAMEPPEGLPENTMGKDALARQTRALGEEVPDVPADMPRARPVFIHGDATAANALVSDDGVTFIDWQCPAVGDACDDIAVFLSPAMQVISGNRPLREAEVDDFLAAYGDTEVAERYRALRPLYAARMRGYCRWRAARGDDGYARAARLET</sequence>